<keyword evidence="1" id="KW-1185">Reference proteome</keyword>
<evidence type="ECO:0000313" key="1">
    <source>
        <dbReference type="Proteomes" id="UP000087766"/>
    </source>
</evidence>
<protein>
    <submittedName>
        <fullName evidence="2">Uncharacterized protein LOC106779888</fullName>
    </submittedName>
</protein>
<reference evidence="2" key="1">
    <citation type="submission" date="2025-08" db="UniProtKB">
        <authorList>
            <consortium name="RefSeq"/>
        </authorList>
    </citation>
    <scope>IDENTIFICATION</scope>
    <source>
        <tissue evidence="2">Leaf</tissue>
    </source>
</reference>
<dbReference type="PANTHER" id="PTHR33067:SF35">
    <property type="entry name" value="ASPARTIC PEPTIDASE DDI1-TYPE DOMAIN-CONTAINING PROTEIN"/>
    <property type="match status" value="1"/>
</dbReference>
<organism evidence="1 2">
    <name type="scientific">Vigna radiata var. radiata</name>
    <name type="common">Mung bean</name>
    <name type="synonym">Phaseolus aureus</name>
    <dbReference type="NCBI Taxonomy" id="3916"/>
    <lineage>
        <taxon>Eukaryota</taxon>
        <taxon>Viridiplantae</taxon>
        <taxon>Streptophyta</taxon>
        <taxon>Embryophyta</taxon>
        <taxon>Tracheophyta</taxon>
        <taxon>Spermatophyta</taxon>
        <taxon>Magnoliopsida</taxon>
        <taxon>eudicotyledons</taxon>
        <taxon>Gunneridae</taxon>
        <taxon>Pentapetalae</taxon>
        <taxon>rosids</taxon>
        <taxon>fabids</taxon>
        <taxon>Fabales</taxon>
        <taxon>Fabaceae</taxon>
        <taxon>Papilionoideae</taxon>
        <taxon>50 kb inversion clade</taxon>
        <taxon>NPAAA clade</taxon>
        <taxon>indigoferoid/millettioid clade</taxon>
        <taxon>Phaseoleae</taxon>
        <taxon>Vigna</taxon>
    </lineage>
</organism>
<name>A0A1S3VZW0_VIGRR</name>
<dbReference type="AlphaFoldDB" id="A0A1S3VZW0"/>
<gene>
    <name evidence="2" type="primary">LOC106779888</name>
</gene>
<dbReference type="KEGG" id="vra:106779888"/>
<dbReference type="InterPro" id="IPR021109">
    <property type="entry name" value="Peptidase_aspartic_dom_sf"/>
</dbReference>
<proteinExistence type="predicted"/>
<evidence type="ECO:0000313" key="2">
    <source>
        <dbReference type="RefSeq" id="XP_014523584.1"/>
    </source>
</evidence>
<dbReference type="CDD" id="cd00303">
    <property type="entry name" value="retropepsin_like"/>
    <property type="match status" value="1"/>
</dbReference>
<dbReference type="Gene3D" id="2.40.70.10">
    <property type="entry name" value="Acid Proteases"/>
    <property type="match status" value="1"/>
</dbReference>
<dbReference type="PANTHER" id="PTHR33067">
    <property type="entry name" value="RNA-DIRECTED DNA POLYMERASE-RELATED"/>
    <property type="match status" value="1"/>
</dbReference>
<dbReference type="GeneID" id="106779888"/>
<accession>A0A1S3VZW0</accession>
<dbReference type="OrthoDB" id="1934381at2759"/>
<dbReference type="RefSeq" id="XP_014523584.1">
    <property type="nucleotide sequence ID" value="XM_014668098.1"/>
</dbReference>
<dbReference type="Proteomes" id="UP000087766">
    <property type="component" value="Unplaced"/>
</dbReference>
<sequence>MPSYAKFLKVLLTKKRKYIEEKTIEVQGNCSAIIQKLLPPKLKDLESLTIPCTIGNISVGKTLIDLGASINLMPLSMFEKIEGFELKPTRMTLQLVDRSLKYLYGVAEDVLVKVDKFLFPVDFVIMEMEEDVNVPLILGGPFMKTARVLIDVKNDKLKVRVQDEEVNFDVFEAMSHPTG</sequence>